<dbReference type="Gene3D" id="3.40.50.740">
    <property type="match status" value="1"/>
</dbReference>
<dbReference type="InterPro" id="IPR006656">
    <property type="entry name" value="Mopterin_OxRdtase"/>
</dbReference>
<comment type="caution">
    <text evidence="7">The sequence shown here is derived from an EMBL/GenBank/DDBJ whole genome shotgun (WGS) entry which is preliminary data.</text>
</comment>
<dbReference type="PANTHER" id="PTHR43105:SF10">
    <property type="entry name" value="NADH-QUINONE OXIDOREDUCTASE SUBUNIT G"/>
    <property type="match status" value="1"/>
</dbReference>
<dbReference type="PANTHER" id="PTHR43105">
    <property type="entry name" value="RESPIRATORY NITRATE REDUCTASE"/>
    <property type="match status" value="1"/>
</dbReference>
<feature type="region of interest" description="Disordered" evidence="5">
    <location>
        <begin position="777"/>
        <end position="799"/>
    </location>
</feature>
<proteinExistence type="predicted"/>
<evidence type="ECO:0000313" key="7">
    <source>
        <dbReference type="EMBL" id="MBP2705816.1"/>
    </source>
</evidence>
<dbReference type="InterPro" id="IPR009010">
    <property type="entry name" value="Asp_de-COase-like_dom_sf"/>
</dbReference>
<feature type="domain" description="4Fe-4S Mo/W bis-MGD-type" evidence="6">
    <location>
        <begin position="64"/>
        <end position="120"/>
    </location>
</feature>
<protein>
    <submittedName>
        <fullName evidence="7">Molybdopterin-dependent oxidoreductase</fullName>
    </submittedName>
</protein>
<evidence type="ECO:0000259" key="6">
    <source>
        <dbReference type="PROSITE" id="PS51669"/>
    </source>
</evidence>
<dbReference type="InterPro" id="IPR006657">
    <property type="entry name" value="MoPterin_dinucl-bd_dom"/>
</dbReference>
<name>A0A940WRN7_9ACTN</name>
<evidence type="ECO:0000256" key="1">
    <source>
        <dbReference type="ARBA" id="ARBA00022485"/>
    </source>
</evidence>
<dbReference type="GO" id="GO:0043546">
    <property type="term" value="F:molybdopterin cofactor binding"/>
    <property type="evidence" value="ECO:0007669"/>
    <property type="project" value="InterPro"/>
</dbReference>
<dbReference type="SUPFAM" id="SSF50692">
    <property type="entry name" value="ADC-like"/>
    <property type="match status" value="1"/>
</dbReference>
<dbReference type="AlphaFoldDB" id="A0A940WRN7"/>
<dbReference type="Pfam" id="PF01568">
    <property type="entry name" value="Molydop_binding"/>
    <property type="match status" value="1"/>
</dbReference>
<organism evidence="7 8">
    <name type="scientific">Microbispora oryzae</name>
    <dbReference type="NCBI Taxonomy" id="2806554"/>
    <lineage>
        <taxon>Bacteria</taxon>
        <taxon>Bacillati</taxon>
        <taxon>Actinomycetota</taxon>
        <taxon>Actinomycetes</taxon>
        <taxon>Streptosporangiales</taxon>
        <taxon>Streptosporangiaceae</taxon>
        <taxon>Microbispora</taxon>
    </lineage>
</organism>
<evidence type="ECO:0000256" key="4">
    <source>
        <dbReference type="ARBA" id="ARBA00023014"/>
    </source>
</evidence>
<keyword evidence="1" id="KW-0004">4Fe-4S</keyword>
<dbReference type="Gene3D" id="2.40.40.20">
    <property type="match status" value="1"/>
</dbReference>
<dbReference type="GO" id="GO:0016491">
    <property type="term" value="F:oxidoreductase activity"/>
    <property type="evidence" value="ECO:0007669"/>
    <property type="project" value="InterPro"/>
</dbReference>
<reference evidence="7" key="1">
    <citation type="submission" date="2021-02" db="EMBL/GenBank/DDBJ databases">
        <title>Draft genome sequence of Microbispora sp. RL4-1S isolated from rice leaves in Thailand.</title>
        <authorList>
            <person name="Muangham S."/>
            <person name="Duangmal K."/>
        </authorList>
    </citation>
    <scope>NUCLEOTIDE SEQUENCE</scope>
    <source>
        <strain evidence="7">RL4-1S</strain>
    </source>
</reference>
<keyword evidence="8" id="KW-1185">Reference proteome</keyword>
<evidence type="ECO:0000313" key="8">
    <source>
        <dbReference type="Proteomes" id="UP000674234"/>
    </source>
</evidence>
<dbReference type="EMBL" id="JAFCNB010000009">
    <property type="protein sequence ID" value="MBP2705816.1"/>
    <property type="molecule type" value="Genomic_DNA"/>
</dbReference>
<dbReference type="Gene3D" id="3.40.228.10">
    <property type="entry name" value="Dimethylsulfoxide Reductase, domain 2"/>
    <property type="match status" value="1"/>
</dbReference>
<dbReference type="SUPFAM" id="SSF53706">
    <property type="entry name" value="Formate dehydrogenase/DMSO reductase, domains 1-3"/>
    <property type="match status" value="1"/>
</dbReference>
<evidence type="ECO:0000256" key="5">
    <source>
        <dbReference type="SAM" id="MobiDB-lite"/>
    </source>
</evidence>
<dbReference type="InterPro" id="IPR006963">
    <property type="entry name" value="Mopterin_OxRdtase_4Fe-4S_dom"/>
</dbReference>
<evidence type="ECO:0000256" key="3">
    <source>
        <dbReference type="ARBA" id="ARBA00023004"/>
    </source>
</evidence>
<dbReference type="Proteomes" id="UP000674234">
    <property type="component" value="Unassembled WGS sequence"/>
</dbReference>
<dbReference type="GO" id="GO:0051539">
    <property type="term" value="F:4 iron, 4 sulfur cluster binding"/>
    <property type="evidence" value="ECO:0007669"/>
    <property type="project" value="UniProtKB-KW"/>
</dbReference>
<dbReference type="GO" id="GO:0046872">
    <property type="term" value="F:metal ion binding"/>
    <property type="evidence" value="ECO:0007669"/>
    <property type="project" value="UniProtKB-KW"/>
</dbReference>
<dbReference type="PROSITE" id="PS51669">
    <property type="entry name" value="4FE4S_MOW_BIS_MGD"/>
    <property type="match status" value="1"/>
</dbReference>
<gene>
    <name evidence="7" type="ORF">JOL79_18535</name>
</gene>
<dbReference type="InterPro" id="IPR006655">
    <property type="entry name" value="Mopterin_OxRdtase_prok_CS"/>
</dbReference>
<keyword evidence="3" id="KW-0408">Iron</keyword>
<accession>A0A940WRN7</accession>
<keyword evidence="2" id="KW-0479">Metal-binding</keyword>
<dbReference type="RefSeq" id="WP_210157079.1">
    <property type="nucleotide sequence ID" value="NZ_JAFCNB010000009.1"/>
</dbReference>
<dbReference type="Pfam" id="PF00384">
    <property type="entry name" value="Molybdopterin"/>
    <property type="match status" value="1"/>
</dbReference>
<keyword evidence="4" id="KW-0411">Iron-sulfur</keyword>
<dbReference type="PROSITE" id="PS00490">
    <property type="entry name" value="MOLYBDOPTERIN_PROK_2"/>
    <property type="match status" value="1"/>
</dbReference>
<sequence length="855" mass="90052">MLDRTADDMARSTPYEPPDAVERLAAALPGRLRDALPAVIRTGSPWPVRVDVLLDEGLTEDDVESWARAVSVLGSGGDALDLAVRAGRVVGVRGRAGDRVNHGRLDPRERYAWPAGGDPAHRLTRPLVREGGRLVETTWDDAMDRLVRRSRDLLAEPGGWGRFGFHTGGRLLLEEHYTLAVIGKAGIGTPHMDGDTRWDGAAASAALVAGFGCDGQPGSFADVDHCDAIALWGHDVPAAHAVLWEHVLDRRRGASPPALVAVGAAGTPVAREADVHLAVRPGTNVALMNGLLHELIAGNRYDPAYVAAHTTGFDRLWRVVEAYPAKRAAEICAVPASLIERAAEVIGGSARLVSAVGPGFHASNQATAAACQVDNVHLLLGMLGRPGAGILQMSGLPSGRNALETGAAGDLPGLRNWANPRHVRELADLWNADARVIPHWGPSTHATQIFRYAEEGSIGLLWISASDPVTREPALARVLRRPELFVVVQDVHLTPTARLADVVLPAAAWGERTGTVTAADRTVHLCEKAVDPPGEARSDLEILLDYARRMGFRDRDGGPLMRWEDPESAFEAWKACSRGRPCDYTGITYDRLRAGGVPWPCAPSSSHGTERLYAGGRFPTAPEHCQSYGHDLATGAELGAELYHAGSPAGRGVLQAADFEPSPEVTDEEFPLELTVRRIPPSDGPEEAEEKPVLEVHPADAALLGLRDGDPAVAASPLGRIEARARLTGTRPGAVVLSLGSGVPAEVALAVREMTTTGWDPVSRTPLRTSAAVRLSGTGAEPAAVENGEGGEGREGREGLRSAASRFTRVLPAGGTAVGTAGAAAEDGAVPGALDPGVPAAAGGSIEAVERFEGV</sequence>
<evidence type="ECO:0000256" key="2">
    <source>
        <dbReference type="ARBA" id="ARBA00022723"/>
    </source>
</evidence>
<dbReference type="InterPro" id="IPR050123">
    <property type="entry name" value="Prok_molybdopt-oxidoreductase"/>
</dbReference>